<dbReference type="PROSITE" id="PS50800">
    <property type="entry name" value="SAP"/>
    <property type="match status" value="1"/>
</dbReference>
<evidence type="ECO:0000256" key="18">
    <source>
        <dbReference type="SAM" id="MobiDB-lite"/>
    </source>
</evidence>
<evidence type="ECO:0000256" key="9">
    <source>
        <dbReference type="ARBA" id="ARBA00022763"/>
    </source>
</evidence>
<evidence type="ECO:0000256" key="15">
    <source>
        <dbReference type="ARBA" id="ARBA00023242"/>
    </source>
</evidence>
<dbReference type="GO" id="GO:0006281">
    <property type="term" value="P:DNA repair"/>
    <property type="evidence" value="ECO:0007669"/>
    <property type="project" value="UniProtKB-KW"/>
</dbReference>
<dbReference type="InterPro" id="IPR017907">
    <property type="entry name" value="Znf_RING_CS"/>
</dbReference>
<dbReference type="GO" id="GO:0003697">
    <property type="term" value="F:single-stranded DNA binding"/>
    <property type="evidence" value="ECO:0007669"/>
    <property type="project" value="UniProtKB-UniRule"/>
</dbReference>
<dbReference type="PANTHER" id="PTHR14134:SF2">
    <property type="entry name" value="E3 UBIQUITIN-PROTEIN LIGASE RAD18"/>
    <property type="match status" value="1"/>
</dbReference>
<comment type="catalytic activity">
    <reaction evidence="1 17">
        <text>S-ubiquitinyl-[E2 ubiquitin-conjugating enzyme]-L-cysteine + [acceptor protein]-L-lysine = [E2 ubiquitin-conjugating enzyme]-L-cysteine + N(6)-ubiquitinyl-[acceptor protein]-L-lysine.</text>
        <dbReference type="EC" id="2.3.2.27"/>
    </reaction>
</comment>
<keyword evidence="8 17" id="KW-0479">Metal-binding</keyword>
<dbReference type="InterPro" id="IPR003034">
    <property type="entry name" value="SAP_dom"/>
</dbReference>
<evidence type="ECO:0000256" key="5">
    <source>
        <dbReference type="ARBA" id="ARBA00012483"/>
    </source>
</evidence>
<evidence type="ECO:0000256" key="6">
    <source>
        <dbReference type="ARBA" id="ARBA00015551"/>
    </source>
</evidence>
<keyword evidence="10 16" id="KW-0863">Zinc-finger</keyword>
<comment type="subunit">
    <text evidence="17">Interacts with E2 UBC2, forming a complex with ubiquitin ligase activity.</text>
</comment>
<dbReference type="PROSITE" id="PS00518">
    <property type="entry name" value="ZF_RING_1"/>
    <property type="match status" value="1"/>
</dbReference>
<keyword evidence="11 17" id="KW-0833">Ubl conjugation pathway</keyword>
<dbReference type="SMART" id="SM00184">
    <property type="entry name" value="RING"/>
    <property type="match status" value="1"/>
</dbReference>
<comment type="caution">
    <text evidence="21">The sequence shown here is derived from an EMBL/GenBank/DDBJ whole genome shotgun (WGS) entry which is preliminary data.</text>
</comment>
<keyword evidence="13 17" id="KW-0238">DNA-binding</keyword>
<dbReference type="InterPro" id="IPR039577">
    <property type="entry name" value="Rad18"/>
</dbReference>
<keyword evidence="14 17" id="KW-0234">DNA repair</keyword>
<comment type="function">
    <text evidence="17">E3 RING-finger protein, member of the UBC2/RAD6 epistasis group. Associates to the E2 ubiquitin conjugating enzyme UBC2/RAD6 to form the UBC2-RAD18 ubiquitin ligase complex involved in postreplicative repair (PRR) of damaged DNA.</text>
</comment>
<keyword evidence="9 17" id="KW-0227">DNA damage</keyword>
<evidence type="ECO:0000256" key="11">
    <source>
        <dbReference type="ARBA" id="ARBA00022786"/>
    </source>
</evidence>
<evidence type="ECO:0000256" key="8">
    <source>
        <dbReference type="ARBA" id="ARBA00022723"/>
    </source>
</evidence>
<evidence type="ECO:0000256" key="4">
    <source>
        <dbReference type="ARBA" id="ARBA00009506"/>
    </source>
</evidence>
<evidence type="ECO:0000313" key="21">
    <source>
        <dbReference type="EMBL" id="KAG9234054.1"/>
    </source>
</evidence>
<dbReference type="OrthoDB" id="9049620at2759"/>
<proteinExistence type="inferred from homology"/>
<evidence type="ECO:0000256" key="10">
    <source>
        <dbReference type="ARBA" id="ARBA00022771"/>
    </source>
</evidence>
<dbReference type="PANTHER" id="PTHR14134">
    <property type="entry name" value="E3 UBIQUITIN-PROTEIN LIGASE RAD18"/>
    <property type="match status" value="1"/>
</dbReference>
<gene>
    <name evidence="21" type="ORF">BJ875DRAFT_27289</name>
</gene>
<dbReference type="GO" id="GO:0005634">
    <property type="term" value="C:nucleus"/>
    <property type="evidence" value="ECO:0007669"/>
    <property type="project" value="UniProtKB-SubCell"/>
</dbReference>
<dbReference type="GO" id="GO:0008270">
    <property type="term" value="F:zinc ion binding"/>
    <property type="evidence" value="ECO:0007669"/>
    <property type="project" value="UniProtKB-KW"/>
</dbReference>
<name>A0A9P7YI24_9HELO</name>
<dbReference type="EMBL" id="MU251477">
    <property type="protein sequence ID" value="KAG9234054.1"/>
    <property type="molecule type" value="Genomic_DNA"/>
</dbReference>
<dbReference type="GO" id="GO:0097505">
    <property type="term" value="C:Rad6-Rad18 complex"/>
    <property type="evidence" value="ECO:0007669"/>
    <property type="project" value="TreeGrafter"/>
</dbReference>
<accession>A0A9P7YI24</accession>
<evidence type="ECO:0000256" key="1">
    <source>
        <dbReference type="ARBA" id="ARBA00000900"/>
    </source>
</evidence>
<evidence type="ECO:0000256" key="7">
    <source>
        <dbReference type="ARBA" id="ARBA00022679"/>
    </source>
</evidence>
<evidence type="ECO:0000256" key="16">
    <source>
        <dbReference type="PROSITE-ProRule" id="PRU00175"/>
    </source>
</evidence>
<evidence type="ECO:0000256" key="13">
    <source>
        <dbReference type="ARBA" id="ARBA00023125"/>
    </source>
</evidence>
<evidence type="ECO:0000256" key="14">
    <source>
        <dbReference type="ARBA" id="ARBA00023204"/>
    </source>
</evidence>
<keyword evidence="15 17" id="KW-0539">Nucleus</keyword>
<feature type="region of interest" description="Disordered" evidence="18">
    <location>
        <begin position="333"/>
        <end position="364"/>
    </location>
</feature>
<dbReference type="Gene3D" id="3.30.40.10">
    <property type="entry name" value="Zinc/RING finger domain, C3HC4 (zinc finger)"/>
    <property type="match status" value="1"/>
</dbReference>
<evidence type="ECO:0000256" key="2">
    <source>
        <dbReference type="ARBA" id="ARBA00004123"/>
    </source>
</evidence>
<feature type="region of interest" description="Disordered" evidence="18">
    <location>
        <begin position="102"/>
        <end position="143"/>
    </location>
</feature>
<evidence type="ECO:0000256" key="17">
    <source>
        <dbReference type="RuleBase" id="RU368093"/>
    </source>
</evidence>
<evidence type="ECO:0000259" key="20">
    <source>
        <dbReference type="PROSITE" id="PS50800"/>
    </source>
</evidence>
<keyword evidence="12 17" id="KW-0862">Zinc</keyword>
<keyword evidence="7 17" id="KW-0808">Transferase</keyword>
<keyword evidence="22" id="KW-1185">Reference proteome</keyword>
<evidence type="ECO:0000256" key="12">
    <source>
        <dbReference type="ARBA" id="ARBA00022833"/>
    </source>
</evidence>
<evidence type="ECO:0000256" key="3">
    <source>
        <dbReference type="ARBA" id="ARBA00004906"/>
    </source>
</evidence>
<dbReference type="GO" id="GO:0006301">
    <property type="term" value="P:DNA damage tolerance"/>
    <property type="evidence" value="ECO:0007669"/>
    <property type="project" value="InterPro"/>
</dbReference>
<dbReference type="FunFam" id="3.30.40.10:FF:000172">
    <property type="entry name" value="E3 ubiquitin-protein ligase RAD18"/>
    <property type="match status" value="1"/>
</dbReference>
<comment type="pathway">
    <text evidence="3 17">Protein modification; protein ubiquitination.</text>
</comment>
<evidence type="ECO:0000313" key="22">
    <source>
        <dbReference type="Proteomes" id="UP000824998"/>
    </source>
</evidence>
<dbReference type="Proteomes" id="UP000824998">
    <property type="component" value="Unassembled WGS sequence"/>
</dbReference>
<dbReference type="AlphaFoldDB" id="A0A9P7YI24"/>
<feature type="domain" description="SAP" evidence="20">
    <location>
        <begin position="223"/>
        <end position="257"/>
    </location>
</feature>
<dbReference type="SMART" id="SM00734">
    <property type="entry name" value="ZnF_Rad18"/>
    <property type="match status" value="1"/>
</dbReference>
<dbReference type="EC" id="2.3.2.27" evidence="5 17"/>
<feature type="domain" description="RING-type" evidence="19">
    <location>
        <begin position="32"/>
        <end position="70"/>
    </location>
</feature>
<feature type="region of interest" description="Disordered" evidence="18">
    <location>
        <begin position="427"/>
        <end position="452"/>
    </location>
</feature>
<dbReference type="Pfam" id="PF13923">
    <property type="entry name" value="zf-C3HC4_2"/>
    <property type="match status" value="1"/>
</dbReference>
<organism evidence="21 22">
    <name type="scientific">Amylocarpus encephaloides</name>
    <dbReference type="NCBI Taxonomy" id="45428"/>
    <lineage>
        <taxon>Eukaryota</taxon>
        <taxon>Fungi</taxon>
        <taxon>Dikarya</taxon>
        <taxon>Ascomycota</taxon>
        <taxon>Pezizomycotina</taxon>
        <taxon>Leotiomycetes</taxon>
        <taxon>Helotiales</taxon>
        <taxon>Helotiales incertae sedis</taxon>
        <taxon>Amylocarpus</taxon>
    </lineage>
</organism>
<dbReference type="NCBIfam" id="TIGR00599">
    <property type="entry name" value="rad18"/>
    <property type="match status" value="1"/>
</dbReference>
<dbReference type="GO" id="GO:0061630">
    <property type="term" value="F:ubiquitin protein ligase activity"/>
    <property type="evidence" value="ECO:0007669"/>
    <property type="project" value="UniProtKB-UniRule"/>
</dbReference>
<protein>
    <recommendedName>
        <fullName evidence="6 17">Postreplication repair E3 ubiquitin-protein ligase RAD18</fullName>
        <ecNumber evidence="5 17">2.3.2.27</ecNumber>
    </recommendedName>
    <alternativeName>
        <fullName evidence="17">RING-type E3 ubiquitin transferase RAD18</fullName>
    </alternativeName>
</protein>
<sequence>MKTDDAYEVSDSSDWLETPLRSLSAVDAALRCQVCKDFYTTPMITSCSHTFCSLCIRRCLNNDGQCPTCRAKDQELKLRLNAVMEDLVEAFKKARPEIYTLATKPATSRASKSPKRGREGTDKAVEYEGPSRKRLRSTRQTRSTQELVIVDTDEEDRDFLPDGFVRCPICSKQVKEASINSHIDRNCPDESYNPKAKVSSIPSPSKGNKRQGKRPERLAQVHYSMVKDVGLRKKLSEQGLGTYGNRQAMERRYTEWVTLWNANCDATHPKGKGELRRELDIWERTQGAQAPFSSANHIGAQIKSKDFDAAAWSTLHNSSFKDLIANARKKAQASNSMLESRPKSPIPELPVSSKPHVVSPNHEEAQDLQALASFRDLSYMPPYASQTYQNEAILGNGNAFRNHPPVDDFQDARFAYGQYSDASIPEYSNHLPMFENKSDADSDNPTIPNVQS</sequence>
<feature type="compositionally biased region" description="Basic and acidic residues" evidence="18">
    <location>
        <begin position="116"/>
        <end position="131"/>
    </location>
</feature>
<dbReference type="Gene3D" id="3.30.160.60">
    <property type="entry name" value="Classic Zinc Finger"/>
    <property type="match status" value="1"/>
</dbReference>
<dbReference type="InterPro" id="IPR006642">
    <property type="entry name" value="Rad18_UBZ4"/>
</dbReference>
<dbReference type="GO" id="GO:0006513">
    <property type="term" value="P:protein monoubiquitination"/>
    <property type="evidence" value="ECO:0007669"/>
    <property type="project" value="InterPro"/>
</dbReference>
<comment type="subcellular location">
    <subcellularLocation>
        <location evidence="2 17">Nucleus</location>
    </subcellularLocation>
</comment>
<dbReference type="InterPro" id="IPR004580">
    <property type="entry name" value="Rad18_fungi"/>
</dbReference>
<dbReference type="SMART" id="SM00513">
    <property type="entry name" value="SAP"/>
    <property type="match status" value="1"/>
</dbReference>
<dbReference type="InterPro" id="IPR013083">
    <property type="entry name" value="Znf_RING/FYVE/PHD"/>
</dbReference>
<reference evidence="21" key="1">
    <citation type="journal article" date="2021" name="IMA Fungus">
        <title>Genomic characterization of three marine fungi, including Emericellopsis atlantica sp. nov. with signatures of a generalist lifestyle and marine biomass degradation.</title>
        <authorList>
            <person name="Hagestad O.C."/>
            <person name="Hou L."/>
            <person name="Andersen J.H."/>
            <person name="Hansen E.H."/>
            <person name="Altermark B."/>
            <person name="Li C."/>
            <person name="Kuhnert E."/>
            <person name="Cox R.J."/>
            <person name="Crous P.W."/>
            <person name="Spatafora J.W."/>
            <person name="Lail K."/>
            <person name="Amirebrahimi M."/>
            <person name="Lipzen A."/>
            <person name="Pangilinan J."/>
            <person name="Andreopoulos W."/>
            <person name="Hayes R.D."/>
            <person name="Ng V."/>
            <person name="Grigoriev I.V."/>
            <person name="Jackson S.A."/>
            <person name="Sutton T.D.S."/>
            <person name="Dobson A.D.W."/>
            <person name="Rama T."/>
        </authorList>
    </citation>
    <scope>NUCLEOTIDE SEQUENCE</scope>
    <source>
        <strain evidence="21">TRa018bII</strain>
    </source>
</reference>
<dbReference type="InterPro" id="IPR001841">
    <property type="entry name" value="Znf_RING"/>
</dbReference>
<dbReference type="PROSITE" id="PS50089">
    <property type="entry name" value="ZF_RING_2"/>
    <property type="match status" value="1"/>
</dbReference>
<dbReference type="SUPFAM" id="SSF57850">
    <property type="entry name" value="RING/U-box"/>
    <property type="match status" value="1"/>
</dbReference>
<comment type="similarity">
    <text evidence="4 17">Belongs to the RAD18 family.</text>
</comment>
<feature type="region of interest" description="Disordered" evidence="18">
    <location>
        <begin position="183"/>
        <end position="217"/>
    </location>
</feature>
<evidence type="ECO:0000259" key="19">
    <source>
        <dbReference type="PROSITE" id="PS50089"/>
    </source>
</evidence>
<feature type="compositionally biased region" description="Polar residues" evidence="18">
    <location>
        <begin position="443"/>
        <end position="452"/>
    </location>
</feature>